<dbReference type="InterPro" id="IPR052433">
    <property type="entry name" value="X-Pro_dipept-like"/>
</dbReference>
<dbReference type="CDD" id="cd01087">
    <property type="entry name" value="Prolidase"/>
    <property type="match status" value="1"/>
</dbReference>
<reference evidence="8" key="1">
    <citation type="submission" date="2015-11" db="EMBL/GenBank/DDBJ databases">
        <title>De novo transcriptome assembly of four potential Pierce s Disease insect vectors from Arizona vineyards.</title>
        <authorList>
            <person name="Tassone E.E."/>
        </authorList>
    </citation>
    <scope>NUCLEOTIDE SEQUENCE</scope>
</reference>
<evidence type="ECO:0000256" key="2">
    <source>
        <dbReference type="ARBA" id="ARBA00022670"/>
    </source>
</evidence>
<evidence type="ECO:0000256" key="6">
    <source>
        <dbReference type="ARBA" id="ARBA00023211"/>
    </source>
</evidence>
<evidence type="ECO:0000313" key="8">
    <source>
        <dbReference type="EMBL" id="JAT34276.1"/>
    </source>
</evidence>
<dbReference type="SUPFAM" id="SSF55920">
    <property type="entry name" value="Creatinase/aminopeptidase"/>
    <property type="match status" value="1"/>
</dbReference>
<keyword evidence="3" id="KW-0479">Metal-binding</keyword>
<dbReference type="Pfam" id="PF00557">
    <property type="entry name" value="Peptidase_M24"/>
    <property type="match status" value="1"/>
</dbReference>
<comment type="cofactor">
    <cofactor evidence="1">
        <name>Mn(2+)</name>
        <dbReference type="ChEBI" id="CHEBI:29035"/>
    </cofactor>
</comment>
<dbReference type="GO" id="GO:0046872">
    <property type="term" value="F:metal ion binding"/>
    <property type="evidence" value="ECO:0007669"/>
    <property type="project" value="UniProtKB-KW"/>
</dbReference>
<proteinExistence type="predicted"/>
<dbReference type="Gene3D" id="3.90.230.10">
    <property type="entry name" value="Creatinase/methionine aminopeptidase superfamily"/>
    <property type="match status" value="1"/>
</dbReference>
<evidence type="ECO:0000256" key="4">
    <source>
        <dbReference type="ARBA" id="ARBA00022801"/>
    </source>
</evidence>
<keyword evidence="2" id="KW-0645">Protease</keyword>
<protein>
    <recommendedName>
        <fullName evidence="7">Peptidase M24 domain-containing protein</fullName>
    </recommendedName>
</protein>
<dbReference type="InterPro" id="IPR000994">
    <property type="entry name" value="Pept_M24"/>
</dbReference>
<dbReference type="FunFam" id="3.90.230.10:FF:000002">
    <property type="entry name" value="Xaa-Pro aminopeptidase 3"/>
    <property type="match status" value="1"/>
</dbReference>
<feature type="domain" description="Peptidase M24" evidence="7">
    <location>
        <begin position="2"/>
        <end position="251"/>
    </location>
</feature>
<dbReference type="PANTHER" id="PTHR48480:SF2">
    <property type="entry name" value="PEPTIDASE D"/>
    <property type="match status" value="1"/>
</dbReference>
<dbReference type="GO" id="GO:0008237">
    <property type="term" value="F:metallopeptidase activity"/>
    <property type="evidence" value="ECO:0007669"/>
    <property type="project" value="UniProtKB-KW"/>
</dbReference>
<evidence type="ECO:0000256" key="1">
    <source>
        <dbReference type="ARBA" id="ARBA00001936"/>
    </source>
</evidence>
<dbReference type="InterPro" id="IPR036005">
    <property type="entry name" value="Creatinase/aminopeptidase-like"/>
</dbReference>
<gene>
    <name evidence="8" type="ORF">g.25154</name>
</gene>
<name>A0A1B6MEC7_9HEMI</name>
<dbReference type="GO" id="GO:0006508">
    <property type="term" value="P:proteolysis"/>
    <property type="evidence" value="ECO:0007669"/>
    <property type="project" value="UniProtKB-KW"/>
</dbReference>
<accession>A0A1B6MEC7</accession>
<keyword evidence="4" id="KW-0378">Hydrolase</keyword>
<evidence type="ECO:0000259" key="7">
    <source>
        <dbReference type="Pfam" id="PF00557"/>
    </source>
</evidence>
<keyword evidence="6" id="KW-0464">Manganese</keyword>
<dbReference type="EMBL" id="GEBQ01005701">
    <property type="protein sequence ID" value="JAT34276.1"/>
    <property type="molecule type" value="Transcribed_RNA"/>
</dbReference>
<evidence type="ECO:0000256" key="3">
    <source>
        <dbReference type="ARBA" id="ARBA00022723"/>
    </source>
</evidence>
<organism evidence="8">
    <name type="scientific">Graphocephala atropunctata</name>
    <dbReference type="NCBI Taxonomy" id="36148"/>
    <lineage>
        <taxon>Eukaryota</taxon>
        <taxon>Metazoa</taxon>
        <taxon>Ecdysozoa</taxon>
        <taxon>Arthropoda</taxon>
        <taxon>Hexapoda</taxon>
        <taxon>Insecta</taxon>
        <taxon>Pterygota</taxon>
        <taxon>Neoptera</taxon>
        <taxon>Paraneoptera</taxon>
        <taxon>Hemiptera</taxon>
        <taxon>Auchenorrhyncha</taxon>
        <taxon>Membracoidea</taxon>
        <taxon>Cicadellidae</taxon>
        <taxon>Cicadellinae</taxon>
        <taxon>Cicadellini</taxon>
        <taxon>Graphocephala</taxon>
    </lineage>
</organism>
<keyword evidence="5" id="KW-0482">Metalloprotease</keyword>
<dbReference type="AlphaFoldDB" id="A0A1B6MEC7"/>
<dbReference type="PANTHER" id="PTHR48480">
    <property type="match status" value="1"/>
</dbReference>
<evidence type="ECO:0000256" key="5">
    <source>
        <dbReference type="ARBA" id="ARBA00023049"/>
    </source>
</evidence>
<sequence>MNRMKPGMYEYQAEAIFQHYCYYTGGCRNVGYTCICTSGHNGSVLHYGHAAAPNSKEIRDGDMLLFDMGAKYCGYVADITCSFPANGKFTKLQAAVYNAVLAARDAVLGAIKPGTNWVDMHLLANKEMLTSMKSSGILTGNVDDMMKANLGAVFQPHGLGHLMGKDVHDVGGYLSKDPTRPQLPGLRNLRTARILRAGMVLTVEPGCYFIDTLLDAALKDPIQSRFLVPDLIEQLRGSGGVRIEDDVLITETGHENLTKVPRTIEEIEEFIEDKKFN</sequence>